<evidence type="ECO:0000256" key="1">
    <source>
        <dbReference type="ARBA" id="ARBA00012374"/>
    </source>
</evidence>
<keyword evidence="4" id="KW-1133">Transmembrane helix</keyword>
<dbReference type="Pfam" id="PF01569">
    <property type="entry name" value="PAP2"/>
    <property type="match status" value="1"/>
</dbReference>
<evidence type="ECO:0000313" key="6">
    <source>
        <dbReference type="EMBL" id="MCE2596151.1"/>
    </source>
</evidence>
<evidence type="ECO:0000256" key="4">
    <source>
        <dbReference type="SAM" id="Phobius"/>
    </source>
</evidence>
<dbReference type="Proteomes" id="UP001201273">
    <property type="component" value="Unassembled WGS sequence"/>
</dbReference>
<dbReference type="EMBL" id="JAIMJA010000016">
    <property type="protein sequence ID" value="MCE2596151.1"/>
    <property type="molecule type" value="Genomic_DNA"/>
</dbReference>
<evidence type="ECO:0000256" key="3">
    <source>
        <dbReference type="ARBA" id="ARBA00047594"/>
    </source>
</evidence>
<organism evidence="6 7">
    <name type="scientific">Motilimonas cestriensis</name>
    <dbReference type="NCBI Taxonomy" id="2742685"/>
    <lineage>
        <taxon>Bacteria</taxon>
        <taxon>Pseudomonadati</taxon>
        <taxon>Pseudomonadota</taxon>
        <taxon>Gammaproteobacteria</taxon>
        <taxon>Alteromonadales</taxon>
        <taxon>Alteromonadales genera incertae sedis</taxon>
        <taxon>Motilimonas</taxon>
    </lineage>
</organism>
<dbReference type="EC" id="3.6.1.27" evidence="1"/>
<dbReference type="Gene3D" id="1.20.144.10">
    <property type="entry name" value="Phosphatidic acid phosphatase type 2/haloperoxidase"/>
    <property type="match status" value="1"/>
</dbReference>
<accession>A0ABS8WEI2</accession>
<dbReference type="CDD" id="cd01610">
    <property type="entry name" value="PAP2_like"/>
    <property type="match status" value="1"/>
</dbReference>
<keyword evidence="7" id="KW-1185">Reference proteome</keyword>
<protein>
    <recommendedName>
        <fullName evidence="1">undecaprenyl-diphosphate phosphatase</fullName>
        <ecNumber evidence="1">3.6.1.27</ecNumber>
    </recommendedName>
    <alternativeName>
        <fullName evidence="2">Undecaprenyl pyrophosphate phosphatase</fullName>
    </alternativeName>
</protein>
<evidence type="ECO:0000256" key="2">
    <source>
        <dbReference type="ARBA" id="ARBA00032707"/>
    </source>
</evidence>
<sequence>MKYVAWLVIWLILLATPSVLLLEHQALFPWLDLTSGFAGATYLLTSTGTAPYAVITVVIFLAVSYFCIPKPDWLRMTAAVVLSLLSSFTLNHQLKSYFAEARPNITFLASQMGSPVDLYSFYNQHASQRSALVAQALEQYQHPDNRSQLTTQPPLQISPTIQQHWINEVGYAFPSGHTIFATTLVLTASYYLLLSGALGLNIILLCWGAAMGLSRMLLGMHWSQDVLASTCLAAVISVVSISVIEKIQRPK</sequence>
<proteinExistence type="predicted"/>
<dbReference type="InterPro" id="IPR000326">
    <property type="entry name" value="PAP2/HPO"/>
</dbReference>
<keyword evidence="4" id="KW-0812">Transmembrane</keyword>
<dbReference type="PANTHER" id="PTHR14969">
    <property type="entry name" value="SPHINGOSINE-1-PHOSPHATE PHOSPHOHYDROLASE"/>
    <property type="match status" value="1"/>
</dbReference>
<evidence type="ECO:0000313" key="7">
    <source>
        <dbReference type="Proteomes" id="UP001201273"/>
    </source>
</evidence>
<reference evidence="6 7" key="1">
    <citation type="journal article" date="2022" name="Environ. Microbiol. Rep.">
        <title>Eco-phylogenetic analyses reveal divergent evolution of vitamin B12 metabolism in the marine bacterial family 'Psychromonadaceae'.</title>
        <authorList>
            <person name="Jin X."/>
            <person name="Yang Y."/>
            <person name="Cao H."/>
            <person name="Gao B."/>
            <person name="Zhao Z."/>
        </authorList>
    </citation>
    <scope>NUCLEOTIDE SEQUENCE [LARGE SCALE GENOMIC DNA]</scope>
    <source>
        <strain evidence="6 7">MKS20</strain>
    </source>
</reference>
<feature type="transmembrane region" description="Helical" evidence="4">
    <location>
        <begin position="50"/>
        <end position="68"/>
    </location>
</feature>
<comment type="caution">
    <text evidence="6">The sequence shown here is derived from an EMBL/GenBank/DDBJ whole genome shotgun (WGS) entry which is preliminary data.</text>
</comment>
<comment type="catalytic activity">
    <reaction evidence="3">
        <text>di-trans,octa-cis-undecaprenyl diphosphate + H2O = di-trans,octa-cis-undecaprenyl phosphate + phosphate + H(+)</text>
        <dbReference type="Rhea" id="RHEA:28094"/>
        <dbReference type="ChEBI" id="CHEBI:15377"/>
        <dbReference type="ChEBI" id="CHEBI:15378"/>
        <dbReference type="ChEBI" id="CHEBI:43474"/>
        <dbReference type="ChEBI" id="CHEBI:58405"/>
        <dbReference type="ChEBI" id="CHEBI:60392"/>
        <dbReference type="EC" id="3.6.1.27"/>
    </reaction>
</comment>
<dbReference type="SUPFAM" id="SSF48317">
    <property type="entry name" value="Acid phosphatase/Vanadium-dependent haloperoxidase"/>
    <property type="match status" value="1"/>
</dbReference>
<name>A0ABS8WEI2_9GAMM</name>
<feature type="transmembrane region" description="Helical" evidence="4">
    <location>
        <begin position="190"/>
        <end position="214"/>
    </location>
</feature>
<dbReference type="PANTHER" id="PTHR14969:SF54">
    <property type="entry name" value="PHOSPHATIDYLGLYCEROPHOSPHATASE B"/>
    <property type="match status" value="1"/>
</dbReference>
<feature type="transmembrane region" description="Helical" evidence="4">
    <location>
        <begin position="226"/>
        <end position="244"/>
    </location>
</feature>
<dbReference type="SMART" id="SM00014">
    <property type="entry name" value="acidPPc"/>
    <property type="match status" value="1"/>
</dbReference>
<evidence type="ECO:0000259" key="5">
    <source>
        <dbReference type="SMART" id="SM00014"/>
    </source>
</evidence>
<keyword evidence="4" id="KW-0472">Membrane</keyword>
<gene>
    <name evidence="6" type="ORF">K6Y31_15160</name>
</gene>
<dbReference type="InterPro" id="IPR036938">
    <property type="entry name" value="PAP2/HPO_sf"/>
</dbReference>
<feature type="domain" description="Phosphatidic acid phosphatase type 2/haloperoxidase" evidence="5">
    <location>
        <begin position="74"/>
        <end position="241"/>
    </location>
</feature>